<feature type="transmembrane region" description="Helical" evidence="5">
    <location>
        <begin position="36"/>
        <end position="61"/>
    </location>
</feature>
<dbReference type="Pfam" id="PF01988">
    <property type="entry name" value="VIT1"/>
    <property type="match status" value="1"/>
</dbReference>
<dbReference type="AlphaFoldDB" id="A0A2V1P694"/>
<keyword evidence="7" id="KW-1185">Reference proteome</keyword>
<evidence type="ECO:0008006" key="8">
    <source>
        <dbReference type="Google" id="ProtNLM"/>
    </source>
</evidence>
<keyword evidence="2 5" id="KW-0812">Transmembrane</keyword>
<dbReference type="GO" id="GO:0030026">
    <property type="term" value="P:intracellular manganese ion homeostasis"/>
    <property type="evidence" value="ECO:0007669"/>
    <property type="project" value="InterPro"/>
</dbReference>
<comment type="caution">
    <text evidence="6">The sequence shown here is derived from an EMBL/GenBank/DDBJ whole genome shotgun (WGS) entry which is preliminary data.</text>
</comment>
<evidence type="ECO:0000256" key="1">
    <source>
        <dbReference type="ARBA" id="ARBA00004127"/>
    </source>
</evidence>
<feature type="transmembrane region" description="Helical" evidence="5">
    <location>
        <begin position="212"/>
        <end position="235"/>
    </location>
</feature>
<name>A0A2V1P694_9RHOB</name>
<dbReference type="GO" id="GO:0012505">
    <property type="term" value="C:endomembrane system"/>
    <property type="evidence" value="ECO:0007669"/>
    <property type="project" value="UniProtKB-SubCell"/>
</dbReference>
<evidence type="ECO:0000313" key="7">
    <source>
        <dbReference type="Proteomes" id="UP000245293"/>
    </source>
</evidence>
<organism evidence="6 7">
    <name type="scientific">Salibaculum griseiflavum</name>
    <dbReference type="NCBI Taxonomy" id="1914409"/>
    <lineage>
        <taxon>Bacteria</taxon>
        <taxon>Pseudomonadati</taxon>
        <taxon>Pseudomonadota</taxon>
        <taxon>Alphaproteobacteria</taxon>
        <taxon>Rhodobacterales</taxon>
        <taxon>Roseobacteraceae</taxon>
        <taxon>Salibaculum</taxon>
    </lineage>
</organism>
<reference evidence="7" key="1">
    <citation type="submission" date="2018-05" db="EMBL/GenBank/DDBJ databases">
        <authorList>
            <person name="Du Z."/>
            <person name="Wang X."/>
        </authorList>
    </citation>
    <scope>NUCLEOTIDE SEQUENCE [LARGE SCALE GENOMIC DNA]</scope>
    <source>
        <strain evidence="7">WDS4C29</strain>
    </source>
</reference>
<evidence type="ECO:0000313" key="6">
    <source>
        <dbReference type="EMBL" id="PWG18033.1"/>
    </source>
</evidence>
<evidence type="ECO:0000256" key="5">
    <source>
        <dbReference type="SAM" id="Phobius"/>
    </source>
</evidence>
<dbReference type="GO" id="GO:0005384">
    <property type="term" value="F:manganese ion transmembrane transporter activity"/>
    <property type="evidence" value="ECO:0007669"/>
    <property type="project" value="InterPro"/>
</dbReference>
<proteinExistence type="predicted"/>
<dbReference type="PANTHER" id="PTHR31851">
    <property type="entry name" value="FE(2+)/MN(2+) TRANSPORTER PCL1"/>
    <property type="match status" value="1"/>
</dbReference>
<protein>
    <recommendedName>
        <fullName evidence="8">VIT family protein</fullName>
    </recommendedName>
</protein>
<accession>A0A2V1P694</accession>
<gene>
    <name evidence="6" type="ORF">DFK10_04140</name>
</gene>
<feature type="transmembrane region" description="Helical" evidence="5">
    <location>
        <begin position="183"/>
        <end position="200"/>
    </location>
</feature>
<keyword evidence="3 5" id="KW-1133">Transmembrane helix</keyword>
<comment type="subcellular location">
    <subcellularLocation>
        <location evidence="1">Endomembrane system</location>
        <topology evidence="1">Multi-pass membrane protein</topology>
    </subcellularLocation>
</comment>
<evidence type="ECO:0000256" key="3">
    <source>
        <dbReference type="ARBA" id="ARBA00022989"/>
    </source>
</evidence>
<dbReference type="OrthoDB" id="5506246at2"/>
<evidence type="ECO:0000256" key="4">
    <source>
        <dbReference type="ARBA" id="ARBA00023136"/>
    </source>
</evidence>
<dbReference type="Proteomes" id="UP000245293">
    <property type="component" value="Unassembled WGS sequence"/>
</dbReference>
<evidence type="ECO:0000256" key="2">
    <source>
        <dbReference type="ARBA" id="ARBA00022692"/>
    </source>
</evidence>
<dbReference type="EMBL" id="QETF01000003">
    <property type="protein sequence ID" value="PWG18033.1"/>
    <property type="molecule type" value="Genomic_DNA"/>
</dbReference>
<feature type="transmembrane region" description="Helical" evidence="5">
    <location>
        <begin position="156"/>
        <end position="177"/>
    </location>
</feature>
<keyword evidence="4 5" id="KW-0472">Membrane</keyword>
<dbReference type="RefSeq" id="WP_109387131.1">
    <property type="nucleotide sequence ID" value="NZ_QETF01000003.1"/>
</dbReference>
<sequence>MTEHGHSQAEVEARINAPAGRGHVRDMIYGAIDGSITTFAIVAGVAGAGLSPFIIIALGMANVLADGFSMAAGNYSGTKSELDEMKRLRAVEARHIRDHPEGERREIREILRQKGLKGDVLEEAVTAIAANQKAWIDLMIEGEYGLSAVEPHPMRAALATFAAFLLAGFVPLLPFFLGLAAPFGWSVGLTMAMFFAVGVWKSRWSLAPWWRSGFETFVIGGIAALIAYFVGTLFAV</sequence>
<dbReference type="InterPro" id="IPR008217">
    <property type="entry name" value="Ccc1_fam"/>
</dbReference>